<comment type="caution">
    <text evidence="1">The sequence shown here is derived from an EMBL/GenBank/DDBJ whole genome shotgun (WGS) entry which is preliminary data.</text>
</comment>
<evidence type="ECO:0000313" key="2">
    <source>
        <dbReference type="Proteomes" id="UP000249165"/>
    </source>
</evidence>
<organism evidence="1 2">
    <name type="scientific">Salipiger aestuarii</name>
    <dbReference type="NCBI Taxonomy" id="568098"/>
    <lineage>
        <taxon>Bacteria</taxon>
        <taxon>Pseudomonadati</taxon>
        <taxon>Pseudomonadota</taxon>
        <taxon>Alphaproteobacteria</taxon>
        <taxon>Rhodobacterales</taxon>
        <taxon>Roseobacteraceae</taxon>
        <taxon>Salipiger</taxon>
    </lineage>
</organism>
<reference evidence="1 2" key="1">
    <citation type="submission" date="2018-06" db="EMBL/GenBank/DDBJ databases">
        <title>Genomic Encyclopedia of Archaeal and Bacterial Type Strains, Phase II (KMG-II): from individual species to whole genera.</title>
        <authorList>
            <person name="Goeker M."/>
        </authorList>
    </citation>
    <scope>NUCLEOTIDE SEQUENCE [LARGE SCALE GENOMIC DNA]</scope>
    <source>
        <strain evidence="1 2">DSM 22011</strain>
    </source>
</reference>
<dbReference type="EMBL" id="QLMG01000001">
    <property type="protein sequence ID" value="RAK24113.1"/>
    <property type="molecule type" value="Genomic_DNA"/>
</dbReference>
<sequence>MTFFPGNFDPRDDRIGLLDLMAIDTPDGTVRLIIGTDAVFRDTQGRTWYGSQLFSVESMESAINGVAPAGTATLAYFQDPAAGNLITMLKDKGAEYIDGENVDFFVQPMQHMGEFYRPSIAPLQWCRRTARTLTFSLSGAVERRISMGFEAWTEGRRTARRIAYNTEGHAALLGGVANPSLQYKPNTDFQRNPMFR</sequence>
<dbReference type="Proteomes" id="UP000249165">
    <property type="component" value="Unassembled WGS sequence"/>
</dbReference>
<dbReference type="RefSeq" id="WP_111549525.1">
    <property type="nucleotide sequence ID" value="NZ_LIQE01000057.1"/>
</dbReference>
<accession>A0A327YT61</accession>
<keyword evidence="2" id="KW-1185">Reference proteome</keyword>
<evidence type="ECO:0000313" key="1">
    <source>
        <dbReference type="EMBL" id="RAK24113.1"/>
    </source>
</evidence>
<dbReference type="AlphaFoldDB" id="A0A327YT61"/>
<gene>
    <name evidence="1" type="ORF">ATI53_1001220</name>
</gene>
<proteinExistence type="predicted"/>
<protein>
    <submittedName>
        <fullName evidence="1">Uncharacterized protein</fullName>
    </submittedName>
</protein>
<dbReference type="OrthoDB" id="7865603at2"/>
<name>A0A327YT61_9RHOB</name>